<dbReference type="EMBL" id="AZBU02000004">
    <property type="protein sequence ID" value="TKR82882.1"/>
    <property type="molecule type" value="Genomic_DNA"/>
</dbReference>
<evidence type="ECO:0008006" key="4">
    <source>
        <dbReference type="Google" id="ProtNLM"/>
    </source>
</evidence>
<proteinExistence type="predicted"/>
<evidence type="ECO:0000256" key="1">
    <source>
        <dbReference type="SAM" id="MobiDB-lite"/>
    </source>
</evidence>
<feature type="compositionally biased region" description="Low complexity" evidence="1">
    <location>
        <begin position="1"/>
        <end position="13"/>
    </location>
</feature>
<dbReference type="InterPro" id="IPR036869">
    <property type="entry name" value="J_dom_sf"/>
</dbReference>
<dbReference type="FunFam" id="1.10.287.110:FF:000002">
    <property type="entry name" value="putative tyrosine-protein phosphatase auxilin isoform X2"/>
    <property type="match status" value="1"/>
</dbReference>
<dbReference type="OrthoDB" id="1717591at2759"/>
<comment type="caution">
    <text evidence="2">The sequence shown here is derived from an EMBL/GenBank/DDBJ whole genome shotgun (WGS) entry which is preliminary data.</text>
</comment>
<dbReference type="GO" id="GO:0005737">
    <property type="term" value="C:cytoplasm"/>
    <property type="evidence" value="ECO:0007669"/>
    <property type="project" value="TreeGrafter"/>
</dbReference>
<dbReference type="GO" id="GO:0072583">
    <property type="term" value="P:clathrin-dependent endocytosis"/>
    <property type="evidence" value="ECO:0007669"/>
    <property type="project" value="TreeGrafter"/>
</dbReference>
<dbReference type="SUPFAM" id="SSF46565">
    <property type="entry name" value="Chaperone J-domain"/>
    <property type="match status" value="1"/>
</dbReference>
<feature type="region of interest" description="Disordered" evidence="1">
    <location>
        <begin position="70"/>
        <end position="89"/>
    </location>
</feature>
<dbReference type="GO" id="GO:0030276">
    <property type="term" value="F:clathrin binding"/>
    <property type="evidence" value="ECO:0007669"/>
    <property type="project" value="TreeGrafter"/>
</dbReference>
<accession>A0A4U5NJ78</accession>
<dbReference type="Proteomes" id="UP000298663">
    <property type="component" value="Unassembled WGS sequence"/>
</dbReference>
<reference evidence="2 3" key="2">
    <citation type="journal article" date="2019" name="G3 (Bethesda)">
        <title>Hybrid Assembly of the Genome of the Entomopathogenic Nematode Steinernema carpocapsae Identifies the X-Chromosome.</title>
        <authorList>
            <person name="Serra L."/>
            <person name="Macchietto M."/>
            <person name="Macias-Munoz A."/>
            <person name="McGill C.J."/>
            <person name="Rodriguez I.M."/>
            <person name="Rodriguez B."/>
            <person name="Murad R."/>
            <person name="Mortazavi A."/>
        </authorList>
    </citation>
    <scope>NUCLEOTIDE SEQUENCE [LARGE SCALE GENOMIC DNA]</scope>
    <source>
        <strain evidence="2 3">ALL</strain>
    </source>
</reference>
<dbReference type="Gene3D" id="1.10.287.110">
    <property type="entry name" value="DnaJ domain"/>
    <property type="match status" value="1"/>
</dbReference>
<dbReference type="AlphaFoldDB" id="A0A4U5NJ78"/>
<dbReference type="GO" id="GO:0031982">
    <property type="term" value="C:vesicle"/>
    <property type="evidence" value="ECO:0007669"/>
    <property type="project" value="TreeGrafter"/>
</dbReference>
<feature type="region of interest" description="Disordered" evidence="1">
    <location>
        <begin position="1"/>
        <end position="52"/>
    </location>
</feature>
<evidence type="ECO:0000313" key="2">
    <source>
        <dbReference type="EMBL" id="TKR82882.1"/>
    </source>
</evidence>
<keyword evidence="3" id="KW-1185">Reference proteome</keyword>
<sequence length="188" mass="20345">MASNSNSATGSTTKLNDMSSSADNSGRATPNNRPNYSRSNFDTTSGGTGVKPKVTANAFDDLLASQGFASSTKTSNRSLAEMRKEEDNKQMDPISIKMRDWTSGKENNIRALLCSLNEVLWEGADRWNQPSMGDLLGAVQVKKQFHKALRTVHPDKQAGGENYELAKAIAGTLKNAWDEFVNAGSPSL</sequence>
<feature type="compositionally biased region" description="Polar residues" evidence="1">
    <location>
        <begin position="14"/>
        <end position="45"/>
    </location>
</feature>
<organism evidence="2 3">
    <name type="scientific">Steinernema carpocapsae</name>
    <name type="common">Entomopathogenic nematode</name>
    <dbReference type="NCBI Taxonomy" id="34508"/>
    <lineage>
        <taxon>Eukaryota</taxon>
        <taxon>Metazoa</taxon>
        <taxon>Ecdysozoa</taxon>
        <taxon>Nematoda</taxon>
        <taxon>Chromadorea</taxon>
        <taxon>Rhabditida</taxon>
        <taxon>Tylenchina</taxon>
        <taxon>Panagrolaimomorpha</taxon>
        <taxon>Strongyloidoidea</taxon>
        <taxon>Steinernematidae</taxon>
        <taxon>Steinernema</taxon>
    </lineage>
</organism>
<gene>
    <name evidence="2" type="ORF">L596_016554</name>
</gene>
<dbReference type="PANTHER" id="PTHR23172">
    <property type="entry name" value="AUXILIN/CYCLIN G-ASSOCIATED KINASE-RELATED"/>
    <property type="match status" value="1"/>
</dbReference>
<reference evidence="2 3" key="1">
    <citation type="journal article" date="2015" name="Genome Biol.">
        <title>Comparative genomics of Steinernema reveals deeply conserved gene regulatory networks.</title>
        <authorList>
            <person name="Dillman A.R."/>
            <person name="Macchietto M."/>
            <person name="Porter C.F."/>
            <person name="Rogers A."/>
            <person name="Williams B."/>
            <person name="Antoshechkin I."/>
            <person name="Lee M.M."/>
            <person name="Goodwin Z."/>
            <person name="Lu X."/>
            <person name="Lewis E.E."/>
            <person name="Goodrich-Blair H."/>
            <person name="Stock S.P."/>
            <person name="Adams B.J."/>
            <person name="Sternberg P.W."/>
            <person name="Mortazavi A."/>
        </authorList>
    </citation>
    <scope>NUCLEOTIDE SEQUENCE [LARGE SCALE GENOMIC DNA]</scope>
    <source>
        <strain evidence="2 3">ALL</strain>
    </source>
</reference>
<protein>
    <recommendedName>
        <fullName evidence="4">J domain-containing protein</fullName>
    </recommendedName>
</protein>
<name>A0A4U5NJ78_STECR</name>
<dbReference type="STRING" id="34508.A0A4U5NJ78"/>
<evidence type="ECO:0000313" key="3">
    <source>
        <dbReference type="Proteomes" id="UP000298663"/>
    </source>
</evidence>
<dbReference type="GO" id="GO:0072318">
    <property type="term" value="P:clathrin coat disassembly"/>
    <property type="evidence" value="ECO:0007669"/>
    <property type="project" value="TreeGrafter"/>
</dbReference>
<feature type="compositionally biased region" description="Basic and acidic residues" evidence="1">
    <location>
        <begin position="80"/>
        <end position="89"/>
    </location>
</feature>
<dbReference type="PANTHER" id="PTHR23172:SF19">
    <property type="entry name" value="J DOMAIN-CONTAINING PROTEIN"/>
    <property type="match status" value="1"/>
</dbReference>